<dbReference type="Proteomes" id="UP000249610">
    <property type="component" value="Unassembled WGS sequence"/>
</dbReference>
<comment type="caution">
    <text evidence="2">The sequence shown here is derived from an EMBL/GenBank/DDBJ whole genome shotgun (WGS) entry which is preliminary data.</text>
</comment>
<feature type="transmembrane region" description="Helical" evidence="1">
    <location>
        <begin position="207"/>
        <end position="229"/>
    </location>
</feature>
<feature type="transmembrane region" description="Helical" evidence="1">
    <location>
        <begin position="113"/>
        <end position="130"/>
    </location>
</feature>
<feature type="transmembrane region" description="Helical" evidence="1">
    <location>
        <begin position="12"/>
        <end position="31"/>
    </location>
</feature>
<reference evidence="2 3" key="1">
    <citation type="submission" date="2018-06" db="EMBL/GenBank/DDBJ databases">
        <title>Genomic Encyclopedia of Archaeal and Bacterial Type Strains, Phase II (KMG-II): from individual species to whole genera.</title>
        <authorList>
            <person name="Goeker M."/>
        </authorList>
    </citation>
    <scope>NUCLEOTIDE SEQUENCE [LARGE SCALE GENOMIC DNA]</scope>
    <source>
        <strain evidence="2 3">DSM 23446</strain>
    </source>
</reference>
<gene>
    <name evidence="2" type="ORF">LV83_03761</name>
</gene>
<keyword evidence="3" id="KW-1185">Reference proteome</keyword>
<proteinExistence type="predicted"/>
<feature type="transmembrane region" description="Helical" evidence="1">
    <location>
        <begin position="241"/>
        <end position="262"/>
    </location>
</feature>
<protein>
    <recommendedName>
        <fullName evidence="4">Tetratricopeptide repeat protein</fullName>
    </recommendedName>
</protein>
<dbReference type="SUPFAM" id="SSF48452">
    <property type="entry name" value="TPR-like"/>
    <property type="match status" value="1"/>
</dbReference>
<feature type="transmembrane region" description="Helical" evidence="1">
    <location>
        <begin position="142"/>
        <end position="160"/>
    </location>
</feature>
<feature type="transmembrane region" description="Helical" evidence="1">
    <location>
        <begin position="300"/>
        <end position="323"/>
    </location>
</feature>
<dbReference type="InterPro" id="IPR011990">
    <property type="entry name" value="TPR-like_helical_dom_sf"/>
</dbReference>
<evidence type="ECO:0008006" key="4">
    <source>
        <dbReference type="Google" id="ProtNLM"/>
    </source>
</evidence>
<keyword evidence="1" id="KW-0472">Membrane</keyword>
<dbReference type="Gene3D" id="1.25.40.10">
    <property type="entry name" value="Tetratricopeptide repeat domain"/>
    <property type="match status" value="1"/>
</dbReference>
<evidence type="ECO:0000256" key="1">
    <source>
        <dbReference type="SAM" id="Phobius"/>
    </source>
</evidence>
<sequence>MTTTLNTSTIYKILALLFIISGGLFALYYLIFDPQPYVNIQAGAFLDTVAIPFDWVQIGPISYPIKVDNYLVFQEFKALAPELHRTESYIYAGIVWLAVVSVLTLVTEFKKAYFIIGGIIWIVLLTFSDFNGLNIGGQNANYPLIILLAGTLIPLIYFHIWGQRKPLVLKWIGVFAGTFSALVLLITQSPISNPEIYVAEHSLTIGFGLALAWVFWNGHGILSGIYILLARVNRNLNLNITVQISLITLVYLGILFFLLLALQGEIRLPFPAFSPLFLLIPLGFFGWISIGEKVSQSEDLISTPSVIKALHLIGFGLALWLVWKLKFSANQPGEELFKHLFVYTQLGFSLFFFIYLMANFMSVMNSGKAIEKILYKPYSLVYYHIRIGGLIVILVLTTYTGGIVGVQANAMSSNILGDYYYQVDKKLEASILYENAWIRYRKNPKAKFLTAQLLLDLKQPTLAKEHLEESFTEVPQVDNILLLSDRLHQENKEFEAIYYLEKGLTIFPNEPHLVNNLSLLYTKVNKTAEALELLSNSGSTDQVLMSNLSALKTKLGKPEISADQNSELISLINELAASNALANIPSEELLKSVKEGVLSETSPMLINAGWRNVMSEINRNDPSSDLTLLDSLGQQPEMIAYLMSLQETAVIRSLAAGRVTEAVKNLNGLAFRNPKDAAYYLQLSGGILAQNLDFQKAANEFIAAEERGFQAFDSHHWSIFGLAGMPEKAVEIREKYNVLFPSYLTDEGPNIPDYLQIISRFHQSLPENLLSQWRTLDESALKTDMAIRLIAYKAHGLRKDDLKELEKFIASKIGPQEDLKTFVNNPDLTDEKSVSAFISWINSGKELTANPYLSPLIISALQLNNDPLYQYEVLNAATEFNQDPILWLRKVEAARESGLDNYADESLEFLKQWVSEEELRRLQSLNY</sequence>
<evidence type="ECO:0000313" key="2">
    <source>
        <dbReference type="EMBL" id="RAI84968.1"/>
    </source>
</evidence>
<feature type="transmembrane region" description="Helical" evidence="1">
    <location>
        <begin position="343"/>
        <end position="364"/>
    </location>
</feature>
<feature type="transmembrane region" description="Helical" evidence="1">
    <location>
        <begin position="268"/>
        <end position="288"/>
    </location>
</feature>
<accession>A0A327NY15</accession>
<keyword evidence="1" id="KW-0812">Transmembrane</keyword>
<feature type="transmembrane region" description="Helical" evidence="1">
    <location>
        <begin position="385"/>
        <end position="406"/>
    </location>
</feature>
<name>A0A327NY15_9BACT</name>
<feature type="transmembrane region" description="Helical" evidence="1">
    <location>
        <begin position="89"/>
        <end position="106"/>
    </location>
</feature>
<organism evidence="2 3">
    <name type="scientific">Algoriphagus yeomjeoni</name>
    <dbReference type="NCBI Taxonomy" id="291403"/>
    <lineage>
        <taxon>Bacteria</taxon>
        <taxon>Pseudomonadati</taxon>
        <taxon>Bacteroidota</taxon>
        <taxon>Cytophagia</taxon>
        <taxon>Cytophagales</taxon>
        <taxon>Cyclobacteriaceae</taxon>
        <taxon>Algoriphagus</taxon>
    </lineage>
</organism>
<dbReference type="AlphaFoldDB" id="A0A327NY15"/>
<dbReference type="EMBL" id="QLLK01000014">
    <property type="protein sequence ID" value="RAI84968.1"/>
    <property type="molecule type" value="Genomic_DNA"/>
</dbReference>
<feature type="transmembrane region" description="Helical" evidence="1">
    <location>
        <begin position="167"/>
        <end position="187"/>
    </location>
</feature>
<keyword evidence="1" id="KW-1133">Transmembrane helix</keyword>
<evidence type="ECO:0000313" key="3">
    <source>
        <dbReference type="Proteomes" id="UP000249610"/>
    </source>
</evidence>